<dbReference type="InterPro" id="IPR036767">
    <property type="entry name" value="ApaG_sf"/>
</dbReference>
<dbReference type="PANTHER" id="PTHR47463">
    <property type="entry name" value="F-BOX PROTEIN SKIP16"/>
    <property type="match status" value="1"/>
</dbReference>
<sequence length="469" mass="51102">MEPISDDALVLVAGYLGSRDVVALMRCCRQLSATLGGTDALWRGLLLRDYGVGDAAEMPPSKRQPEDPDFPADNASFRAAWRAWRGAFHGYDAALVRRFRTFWAGAREVFGREAPRVLDFLAPGATERKINGLEVALRRHGAGRRLPDVLRVHLRFVDGQDRGSGGRHSYAVGLPGAYWFYDQLVVGMLLSSDEMTLFTEQALRGDSGVQSFRSHCPVVFYAGGHRFQMVEDAGEGGALGGNVSCHVLAPGVAARPSHPPSAAGDGLLVWLEQYLWRLRAGVFRFEQAPPHFDMDARIVSLFPRPPTDSPVPAEAAVYLDGQVTSRVTRGVRVDCSALMVPEQLAGGETLYAYSIRFEMLADHPSRPARLAQAQLATRHWRIKTTDPRTGRQNVESVDGDGVVGLYPIVSTAADAEPITYQSCSTASDDANTAMGGFFVFVEGTRDAQTGPAFDVAVEPFLLKAPAFLY</sequence>
<accession>A0A7S1Y0Y0</accession>
<proteinExistence type="predicted"/>
<dbReference type="EMBL" id="HBGJ01046293">
    <property type="protein sequence ID" value="CAD9270690.1"/>
    <property type="molecule type" value="Transcribed_RNA"/>
</dbReference>
<gene>
    <name evidence="2" type="ORF">PPAR1163_LOCUS29129</name>
</gene>
<dbReference type="SUPFAM" id="SSF110069">
    <property type="entry name" value="ApaG-like"/>
    <property type="match status" value="1"/>
</dbReference>
<dbReference type="PROSITE" id="PS51087">
    <property type="entry name" value="APAG"/>
    <property type="match status" value="1"/>
</dbReference>
<dbReference type="InterPro" id="IPR007474">
    <property type="entry name" value="ApaG_domain"/>
</dbReference>
<dbReference type="AlphaFoldDB" id="A0A7S1Y0Y0"/>
<evidence type="ECO:0000259" key="1">
    <source>
        <dbReference type="PROSITE" id="PS51087"/>
    </source>
</evidence>
<evidence type="ECO:0000313" key="2">
    <source>
        <dbReference type="EMBL" id="CAD9270690.1"/>
    </source>
</evidence>
<organism evidence="2">
    <name type="scientific">Phaeomonas parva</name>
    <dbReference type="NCBI Taxonomy" id="124430"/>
    <lineage>
        <taxon>Eukaryota</taxon>
        <taxon>Sar</taxon>
        <taxon>Stramenopiles</taxon>
        <taxon>Ochrophyta</taxon>
        <taxon>Pinguiophyceae</taxon>
        <taxon>Pinguiochrysidales</taxon>
        <taxon>Pinguiochrysidaceae</taxon>
        <taxon>Phaeomonas</taxon>
    </lineage>
</organism>
<dbReference type="Pfam" id="PF04379">
    <property type="entry name" value="DUF525"/>
    <property type="match status" value="1"/>
</dbReference>
<reference evidence="2" key="1">
    <citation type="submission" date="2021-01" db="EMBL/GenBank/DDBJ databases">
        <authorList>
            <person name="Corre E."/>
            <person name="Pelletier E."/>
            <person name="Niang G."/>
            <person name="Scheremetjew M."/>
            <person name="Finn R."/>
            <person name="Kale V."/>
            <person name="Holt S."/>
            <person name="Cochrane G."/>
            <person name="Meng A."/>
            <person name="Brown T."/>
            <person name="Cohen L."/>
        </authorList>
    </citation>
    <scope>NUCLEOTIDE SEQUENCE</scope>
    <source>
        <strain evidence="2">CCMP2877</strain>
    </source>
</reference>
<dbReference type="InterPro" id="IPR036047">
    <property type="entry name" value="F-box-like_dom_sf"/>
</dbReference>
<protein>
    <recommendedName>
        <fullName evidence="1">ApaG domain-containing protein</fullName>
    </recommendedName>
</protein>
<dbReference type="Gene3D" id="2.60.40.1470">
    <property type="entry name" value="ApaG domain"/>
    <property type="match status" value="1"/>
</dbReference>
<dbReference type="SUPFAM" id="SSF81383">
    <property type="entry name" value="F-box domain"/>
    <property type="match status" value="1"/>
</dbReference>
<feature type="domain" description="ApaG" evidence="1">
    <location>
        <begin position="325"/>
        <end position="469"/>
    </location>
</feature>
<name>A0A7S1Y0Y0_9STRA</name>
<dbReference type="PANTHER" id="PTHR47463:SF2">
    <property type="entry name" value="F-BOX PROTEIN SKIP16"/>
    <property type="match status" value="1"/>
</dbReference>